<gene>
    <name evidence="1" type="ORF">NCTC8105_01257</name>
</gene>
<evidence type="ECO:0000313" key="1">
    <source>
        <dbReference type="EMBL" id="STQ79188.1"/>
    </source>
</evidence>
<dbReference type="EMBL" id="UGHP01000001">
    <property type="protein sequence ID" value="STQ79188.1"/>
    <property type="molecule type" value="Genomic_DNA"/>
</dbReference>
<accession>A0A377PEI5</accession>
<protein>
    <submittedName>
        <fullName evidence="1">Uncharacterized protein</fullName>
    </submittedName>
</protein>
<proteinExistence type="predicted"/>
<organism evidence="1 2">
    <name type="scientific">Hafnia alvei</name>
    <dbReference type="NCBI Taxonomy" id="569"/>
    <lineage>
        <taxon>Bacteria</taxon>
        <taxon>Pseudomonadati</taxon>
        <taxon>Pseudomonadota</taxon>
        <taxon>Gammaproteobacteria</taxon>
        <taxon>Enterobacterales</taxon>
        <taxon>Hafniaceae</taxon>
        <taxon>Hafnia</taxon>
    </lineage>
</organism>
<name>A0A377PEI5_HAFAL</name>
<dbReference type="Proteomes" id="UP000254821">
    <property type="component" value="Unassembled WGS sequence"/>
</dbReference>
<dbReference type="AlphaFoldDB" id="A0A377PEI5"/>
<evidence type="ECO:0000313" key="2">
    <source>
        <dbReference type="Proteomes" id="UP000254821"/>
    </source>
</evidence>
<reference evidence="1 2" key="1">
    <citation type="submission" date="2018-06" db="EMBL/GenBank/DDBJ databases">
        <authorList>
            <consortium name="Pathogen Informatics"/>
            <person name="Doyle S."/>
        </authorList>
    </citation>
    <scope>NUCLEOTIDE SEQUENCE [LARGE SCALE GENOMIC DNA]</scope>
    <source>
        <strain evidence="1 2">NCTC8105</strain>
    </source>
</reference>
<dbReference type="RefSeq" id="WP_004092393.1">
    <property type="nucleotide sequence ID" value="NZ_CP066284.1"/>
</dbReference>
<sequence length="233" mass="26449">MSWFALDRHEDFVSAWSLISDIATLESTSLQCAARLLMRLNERDPIDGSYAIPFYGYNEFEGYFIASPDEVVLCIDALRLAITMGVALVRDDSFEEIHISLSEALSAGTGLDFFFNKGDVIRAITHISISLNVPLKFPKCLQSNKVEISLANKNDNLPKQSTKTSRAQARFIKTLLFFTYSDEKIVNNPRSYFDNPDSEICRDFRAMGLKLPTGKTVQKWLEDVDIDWLVKKE</sequence>